<feature type="transmembrane region" description="Helical" evidence="7">
    <location>
        <begin position="7"/>
        <end position="30"/>
    </location>
</feature>
<dbReference type="InterPro" id="IPR000515">
    <property type="entry name" value="MetI-like"/>
</dbReference>
<keyword evidence="2" id="KW-0813">Transport</keyword>
<dbReference type="Gene3D" id="1.10.3720.10">
    <property type="entry name" value="MetI-like"/>
    <property type="match status" value="1"/>
</dbReference>
<evidence type="ECO:0000256" key="7">
    <source>
        <dbReference type="SAM" id="Phobius"/>
    </source>
</evidence>
<gene>
    <name evidence="9" type="primary">lacF_9</name>
    <name evidence="9" type="ORF">BWY41_02274</name>
</gene>
<feature type="transmembrane region" description="Helical" evidence="7">
    <location>
        <begin position="261"/>
        <end position="283"/>
    </location>
</feature>
<dbReference type="PANTHER" id="PTHR30193:SF37">
    <property type="entry name" value="INNER MEMBRANE ABC TRANSPORTER PERMEASE PROTEIN YCJO"/>
    <property type="match status" value="1"/>
</dbReference>
<keyword evidence="4 7" id="KW-0812">Transmembrane</keyword>
<dbReference type="AlphaFoldDB" id="A0A1V5SJA3"/>
<keyword evidence="6 7" id="KW-0472">Membrane</keyword>
<dbReference type="EMBL" id="MWBQ01000228">
    <property type="protein sequence ID" value="OQA54062.1"/>
    <property type="molecule type" value="Genomic_DNA"/>
</dbReference>
<feature type="transmembrane region" description="Helical" evidence="7">
    <location>
        <begin position="164"/>
        <end position="183"/>
    </location>
</feature>
<evidence type="ECO:0000256" key="6">
    <source>
        <dbReference type="ARBA" id="ARBA00023136"/>
    </source>
</evidence>
<dbReference type="CDD" id="cd06261">
    <property type="entry name" value="TM_PBP2"/>
    <property type="match status" value="1"/>
</dbReference>
<protein>
    <submittedName>
        <fullName evidence="9">Lactose transport system permease protein LacF</fullName>
    </submittedName>
</protein>
<comment type="subcellular location">
    <subcellularLocation>
        <location evidence="1">Cell membrane</location>
        <topology evidence="1">Multi-pass membrane protein</topology>
    </subcellularLocation>
</comment>
<evidence type="ECO:0000256" key="4">
    <source>
        <dbReference type="ARBA" id="ARBA00022692"/>
    </source>
</evidence>
<evidence type="ECO:0000256" key="2">
    <source>
        <dbReference type="ARBA" id="ARBA00022448"/>
    </source>
</evidence>
<evidence type="ECO:0000256" key="3">
    <source>
        <dbReference type="ARBA" id="ARBA00022475"/>
    </source>
</evidence>
<keyword evidence="3" id="KW-1003">Cell membrane</keyword>
<dbReference type="Proteomes" id="UP000485569">
    <property type="component" value="Unassembled WGS sequence"/>
</dbReference>
<dbReference type="SUPFAM" id="SSF161098">
    <property type="entry name" value="MetI-like"/>
    <property type="match status" value="1"/>
</dbReference>
<proteinExistence type="predicted"/>
<evidence type="ECO:0000259" key="8">
    <source>
        <dbReference type="PROSITE" id="PS50928"/>
    </source>
</evidence>
<evidence type="ECO:0000256" key="5">
    <source>
        <dbReference type="ARBA" id="ARBA00022989"/>
    </source>
</evidence>
<accession>A0A1V5SJA3</accession>
<feature type="domain" description="ABC transmembrane type-1" evidence="8">
    <location>
        <begin position="68"/>
        <end position="282"/>
    </location>
</feature>
<feature type="transmembrane region" description="Helical" evidence="7">
    <location>
        <begin position="105"/>
        <end position="125"/>
    </location>
</feature>
<keyword evidence="5 7" id="KW-1133">Transmembrane helix</keyword>
<dbReference type="PROSITE" id="PS50928">
    <property type="entry name" value="ABC_TM1"/>
    <property type="match status" value="1"/>
</dbReference>
<dbReference type="GO" id="GO:0055085">
    <property type="term" value="P:transmembrane transport"/>
    <property type="evidence" value="ECO:0007669"/>
    <property type="project" value="InterPro"/>
</dbReference>
<dbReference type="PANTHER" id="PTHR30193">
    <property type="entry name" value="ABC TRANSPORTER PERMEASE PROTEIN"/>
    <property type="match status" value="1"/>
</dbReference>
<evidence type="ECO:0000313" key="9">
    <source>
        <dbReference type="EMBL" id="OQA54062.1"/>
    </source>
</evidence>
<feature type="transmembrane region" description="Helical" evidence="7">
    <location>
        <begin position="72"/>
        <end position="93"/>
    </location>
</feature>
<organism evidence="9">
    <name type="scientific">Candidatus Atribacter allofermentans</name>
    <dbReference type="NCBI Taxonomy" id="1852833"/>
    <lineage>
        <taxon>Bacteria</taxon>
        <taxon>Pseudomonadati</taxon>
        <taxon>Atribacterota</taxon>
        <taxon>Atribacteria</taxon>
        <taxon>Atribacterales</taxon>
        <taxon>Atribacteraceae</taxon>
        <taxon>Atribacter</taxon>
    </lineage>
</organism>
<evidence type="ECO:0000256" key="1">
    <source>
        <dbReference type="ARBA" id="ARBA00004651"/>
    </source>
</evidence>
<dbReference type="GO" id="GO:0005886">
    <property type="term" value="C:plasma membrane"/>
    <property type="evidence" value="ECO:0007669"/>
    <property type="project" value="UniProtKB-SubCell"/>
</dbReference>
<comment type="caution">
    <text evidence="9">The sequence shown here is derived from an EMBL/GenBank/DDBJ whole genome shotgun (WGS) entry which is preliminary data.</text>
</comment>
<sequence length="293" mass="33404">MKRKDRTFLIIVFLLPSVFLYCLFVIYPYIKAFYISLFNWSGLSLYKDFVGLENFSRLFRDPVFWTALKNNLFIWIIGGSCIVGLALFFSLVISNRPSSASIYRTAFFFPYLISLAAVAVLWSFIYNPTFGLLNSVLRGVGLESLTHAWLGETRTALPAVTATIIWYSNGFYLILFLSAISNIPPSLIEAAKVDGASLFQRAIFITIPLIREIFKIAIVYITINTLNIFDVIYVMTVGGPNRRTEVLATYMYEQAFRNSDFGYGTAISVMLFLFTIVISVFLFRLLTKETLEY</sequence>
<feature type="transmembrane region" description="Helical" evidence="7">
    <location>
        <begin position="213"/>
        <end position="235"/>
    </location>
</feature>
<reference evidence="9" key="1">
    <citation type="submission" date="2017-02" db="EMBL/GenBank/DDBJ databases">
        <title>Delving into the versatile metabolic prowess of the omnipresent phylum Bacteroidetes.</title>
        <authorList>
            <person name="Nobu M.K."/>
            <person name="Mei R."/>
            <person name="Narihiro T."/>
            <person name="Kuroda K."/>
            <person name="Liu W.-T."/>
        </authorList>
    </citation>
    <scope>NUCLEOTIDE SEQUENCE</scope>
    <source>
        <strain evidence="9">ADurb.Bin276</strain>
    </source>
</reference>
<dbReference type="InterPro" id="IPR035906">
    <property type="entry name" value="MetI-like_sf"/>
</dbReference>
<name>A0A1V5SJA3_9BACT</name>
<dbReference type="InterPro" id="IPR051393">
    <property type="entry name" value="ABC_transporter_permease"/>
</dbReference>